<sequence length="50" mass="5947">KLEYWLKKAQRNSVSVFPTLDKFVDDSEIDNFAAMCVCIWEHLTKLRDEL</sequence>
<name>A0AA88IR68_ARTSF</name>
<feature type="non-terminal residue" evidence="1">
    <location>
        <position position="50"/>
    </location>
</feature>
<comment type="caution">
    <text evidence="1">The sequence shown here is derived from an EMBL/GenBank/DDBJ whole genome shotgun (WGS) entry which is preliminary data.</text>
</comment>
<dbReference type="Proteomes" id="UP001187531">
    <property type="component" value="Unassembled WGS sequence"/>
</dbReference>
<proteinExistence type="predicted"/>
<evidence type="ECO:0000313" key="2">
    <source>
        <dbReference type="Proteomes" id="UP001187531"/>
    </source>
</evidence>
<organism evidence="1 2">
    <name type="scientific">Artemia franciscana</name>
    <name type="common">Brine shrimp</name>
    <name type="synonym">Artemia sanfranciscana</name>
    <dbReference type="NCBI Taxonomy" id="6661"/>
    <lineage>
        <taxon>Eukaryota</taxon>
        <taxon>Metazoa</taxon>
        <taxon>Ecdysozoa</taxon>
        <taxon>Arthropoda</taxon>
        <taxon>Crustacea</taxon>
        <taxon>Branchiopoda</taxon>
        <taxon>Anostraca</taxon>
        <taxon>Artemiidae</taxon>
        <taxon>Artemia</taxon>
    </lineage>
</organism>
<feature type="non-terminal residue" evidence="1">
    <location>
        <position position="1"/>
    </location>
</feature>
<evidence type="ECO:0000313" key="1">
    <source>
        <dbReference type="EMBL" id="KAK2725252.1"/>
    </source>
</evidence>
<accession>A0AA88IR68</accession>
<dbReference type="AlphaFoldDB" id="A0AA88IR68"/>
<reference evidence="1" key="1">
    <citation type="submission" date="2023-07" db="EMBL/GenBank/DDBJ databases">
        <title>Chromosome-level genome assembly of Artemia franciscana.</title>
        <authorList>
            <person name="Jo E."/>
        </authorList>
    </citation>
    <scope>NUCLEOTIDE SEQUENCE</scope>
    <source>
        <tissue evidence="1">Whole body</tissue>
    </source>
</reference>
<gene>
    <name evidence="1" type="ORF">QYM36_001632</name>
</gene>
<dbReference type="EMBL" id="JAVRJZ010000003">
    <property type="protein sequence ID" value="KAK2725252.1"/>
    <property type="molecule type" value="Genomic_DNA"/>
</dbReference>
<keyword evidence="2" id="KW-1185">Reference proteome</keyword>
<protein>
    <submittedName>
        <fullName evidence="1">Uncharacterized protein</fullName>
    </submittedName>
</protein>